<evidence type="ECO:0000313" key="1">
    <source>
        <dbReference type="EMBL" id="OAA40171.1"/>
    </source>
</evidence>
<evidence type="ECO:0000313" key="2">
    <source>
        <dbReference type="Proteomes" id="UP000076863"/>
    </source>
</evidence>
<gene>
    <name evidence="1" type="ORF">BBO_06229</name>
</gene>
<organism evidence="1 2">
    <name type="scientific">Beauveria brongniartii RCEF 3172</name>
    <dbReference type="NCBI Taxonomy" id="1081107"/>
    <lineage>
        <taxon>Eukaryota</taxon>
        <taxon>Fungi</taxon>
        <taxon>Dikarya</taxon>
        <taxon>Ascomycota</taxon>
        <taxon>Pezizomycotina</taxon>
        <taxon>Sordariomycetes</taxon>
        <taxon>Hypocreomycetidae</taxon>
        <taxon>Hypocreales</taxon>
        <taxon>Cordycipitaceae</taxon>
        <taxon>Beauveria</taxon>
        <taxon>Beauveria brongniartii</taxon>
    </lineage>
</organism>
<proteinExistence type="predicted"/>
<dbReference type="EMBL" id="AZHA01000020">
    <property type="protein sequence ID" value="OAA40171.1"/>
    <property type="molecule type" value="Genomic_DNA"/>
</dbReference>
<comment type="caution">
    <text evidence="1">The sequence shown here is derived from an EMBL/GenBank/DDBJ whole genome shotgun (WGS) entry which is preliminary data.</text>
</comment>
<sequence>MPPISTPSIRMPPEYSLVFQEQMYIDGNSIIPQDYSCHLTCARDGDNVVQFNSHIHILEHRMRTACAAPANLINMHSFGHVVHSILTCRQRQQVNLDLTTRRPTSSQLRRAQAVPFHASRVTKLSSSHNPTQTCICLGPCSNLQMIRLTARAALEESTTHGGIRDVDLAATHYQAASTAVAVSSVSASNFCTQNSI</sequence>
<reference evidence="1 2" key="1">
    <citation type="journal article" date="2016" name="Genome Biol. Evol.">
        <title>Divergent and convergent evolution of fungal pathogenicity.</title>
        <authorList>
            <person name="Shang Y."/>
            <person name="Xiao G."/>
            <person name="Zheng P."/>
            <person name="Cen K."/>
            <person name="Zhan S."/>
            <person name="Wang C."/>
        </authorList>
    </citation>
    <scope>NUCLEOTIDE SEQUENCE [LARGE SCALE GENOMIC DNA]</scope>
    <source>
        <strain evidence="1 2">RCEF 3172</strain>
    </source>
</reference>
<dbReference type="AlphaFoldDB" id="A0A167BLG7"/>
<name>A0A167BLG7_9HYPO</name>
<accession>A0A167BLG7</accession>
<protein>
    <submittedName>
        <fullName evidence="1">Uncharacterized protein</fullName>
    </submittedName>
</protein>
<dbReference type="Proteomes" id="UP000076863">
    <property type="component" value="Unassembled WGS sequence"/>
</dbReference>
<keyword evidence="2" id="KW-1185">Reference proteome</keyword>